<dbReference type="Gene3D" id="2.60.40.640">
    <property type="match status" value="2"/>
</dbReference>
<dbReference type="InterPro" id="IPR014756">
    <property type="entry name" value="Ig_E-set"/>
</dbReference>
<reference evidence="3" key="1">
    <citation type="journal article" date="2020" name="Fungal Divers.">
        <title>Resolving the Mortierellaceae phylogeny through synthesis of multi-gene phylogenetics and phylogenomics.</title>
        <authorList>
            <person name="Vandepol N."/>
            <person name="Liber J."/>
            <person name="Desiro A."/>
            <person name="Na H."/>
            <person name="Kennedy M."/>
            <person name="Barry K."/>
            <person name="Grigoriev I.V."/>
            <person name="Miller A.N."/>
            <person name="O'Donnell K."/>
            <person name="Stajich J.E."/>
            <person name="Bonito G."/>
        </authorList>
    </citation>
    <scope>NUCLEOTIDE SEQUENCE</scope>
    <source>
        <strain evidence="3">KOD948</strain>
    </source>
</reference>
<protein>
    <recommendedName>
        <fullName evidence="2">Arrestin-like N-terminal domain-containing protein</fullName>
    </recommendedName>
</protein>
<name>A0A9P6PT87_9FUNG</name>
<feature type="compositionally biased region" description="Polar residues" evidence="1">
    <location>
        <begin position="442"/>
        <end position="452"/>
    </location>
</feature>
<feature type="region of interest" description="Disordered" evidence="1">
    <location>
        <begin position="470"/>
        <end position="525"/>
    </location>
</feature>
<dbReference type="GO" id="GO:0005737">
    <property type="term" value="C:cytoplasm"/>
    <property type="evidence" value="ECO:0007669"/>
    <property type="project" value="TreeGrafter"/>
</dbReference>
<keyword evidence="4" id="KW-1185">Reference proteome</keyword>
<feature type="region of interest" description="Disordered" evidence="1">
    <location>
        <begin position="383"/>
        <end position="456"/>
    </location>
</feature>
<dbReference type="EMBL" id="JAAAJA010000478">
    <property type="protein sequence ID" value="KAG0253120.1"/>
    <property type="molecule type" value="Genomic_DNA"/>
</dbReference>
<organism evidence="3 4">
    <name type="scientific">Mortierella polycephala</name>
    <dbReference type="NCBI Taxonomy" id="41804"/>
    <lineage>
        <taxon>Eukaryota</taxon>
        <taxon>Fungi</taxon>
        <taxon>Fungi incertae sedis</taxon>
        <taxon>Mucoromycota</taxon>
        <taxon>Mortierellomycotina</taxon>
        <taxon>Mortierellomycetes</taxon>
        <taxon>Mortierellales</taxon>
        <taxon>Mortierellaceae</taxon>
        <taxon>Mortierella</taxon>
    </lineage>
</organism>
<evidence type="ECO:0000313" key="4">
    <source>
        <dbReference type="Proteomes" id="UP000726737"/>
    </source>
</evidence>
<proteinExistence type="predicted"/>
<evidence type="ECO:0000259" key="2">
    <source>
        <dbReference type="Pfam" id="PF00339"/>
    </source>
</evidence>
<dbReference type="OrthoDB" id="7785529at2759"/>
<dbReference type="PANTHER" id="PTHR11188:SF17">
    <property type="entry name" value="FI21816P1"/>
    <property type="match status" value="1"/>
</dbReference>
<gene>
    <name evidence="3" type="ORF">BG011_006532</name>
</gene>
<accession>A0A9P6PT87</accession>
<feature type="compositionally biased region" description="Low complexity" evidence="1">
    <location>
        <begin position="475"/>
        <end position="493"/>
    </location>
</feature>
<comment type="caution">
    <text evidence="3">The sequence shown here is derived from an EMBL/GenBank/DDBJ whole genome shotgun (WGS) entry which is preliminary data.</text>
</comment>
<feature type="compositionally biased region" description="Polar residues" evidence="1">
    <location>
        <begin position="399"/>
        <end position="434"/>
    </location>
</feature>
<dbReference type="InterPro" id="IPR050357">
    <property type="entry name" value="Arrestin_domain-protein"/>
</dbReference>
<evidence type="ECO:0000313" key="3">
    <source>
        <dbReference type="EMBL" id="KAG0253120.1"/>
    </source>
</evidence>
<dbReference type="PANTHER" id="PTHR11188">
    <property type="entry name" value="ARRESTIN DOMAIN CONTAINING PROTEIN"/>
    <property type="match status" value="1"/>
</dbReference>
<feature type="compositionally biased region" description="Polar residues" evidence="1">
    <location>
        <begin position="383"/>
        <end position="393"/>
    </location>
</feature>
<dbReference type="InterPro" id="IPR011021">
    <property type="entry name" value="Arrestin-like_N"/>
</dbReference>
<dbReference type="SUPFAM" id="SSF81296">
    <property type="entry name" value="E set domains"/>
    <property type="match status" value="1"/>
</dbReference>
<feature type="domain" description="Arrestin-like N-terminal" evidence="2">
    <location>
        <begin position="18"/>
        <end position="126"/>
    </location>
</feature>
<dbReference type="AlphaFoldDB" id="A0A9P6PT87"/>
<dbReference type="Pfam" id="PF00339">
    <property type="entry name" value="Arrestin_N"/>
    <property type="match status" value="1"/>
</dbReference>
<dbReference type="InterPro" id="IPR014752">
    <property type="entry name" value="Arrestin-like_C"/>
</dbReference>
<dbReference type="Proteomes" id="UP000726737">
    <property type="component" value="Unassembled WGS sequence"/>
</dbReference>
<dbReference type="GO" id="GO:0015031">
    <property type="term" value="P:protein transport"/>
    <property type="evidence" value="ECO:0007669"/>
    <property type="project" value="TreeGrafter"/>
</dbReference>
<sequence>MKKLSISLVEDGAVEHKGKSNVYLPGDSMAGHLSFNTSSSIKYTCIKIRFVGLVSTKVAKTAEEIYVLNQQTVLFGNPNNTEEAVLPEGKHSWPFEFMVPSHHIPSSGKYRHGMVKYTLTAIITSKTFLGGMQELKANHTVQLKDLINCALPPYSASASVLGSSNTKPVTNKAKNLITANVQLASSAHLAGQQLSVALELTHPKKIHRDPGCWIQLIRKEHYYGGDHVVASATKALVIDSDSNTARIEAELAIPSDAYPTMITTKIISIQYHLLVLLDMRARTGFMESKLRKNISKKQRTKLLALPGGFEVQVPVVIGTVSDVQYSFRVSPFAQDDGAAADRVIVSSDPNGLIPSVISAASQLSLAPIPNGTIAAMPANTRCSPGMTSPSRLSLPSPKTPTAASLTSSTVSNSPKMQVQIQPSNPGSYDHNTLRSVFGGQASGSTHRSTANMFSKPLPSLPSATAFTTLSPQAMSPHYPSHPQDSSSSTPSSSYMGYRQVSEDLNPSNSYGYPKEKAASSPPHQHLQIQLPLAVQVQFPTAPQAVALGMGPASPGAFERRTSQRFSLGTASPGPVQSTHEDYFQVRPNTPPAILKNTIGAPASAPYMPPPPNTTPPVMHLDLHMDMR</sequence>
<evidence type="ECO:0000256" key="1">
    <source>
        <dbReference type="SAM" id="MobiDB-lite"/>
    </source>
</evidence>